<gene>
    <name evidence="1" type="ORF">RJT34_33067</name>
</gene>
<proteinExistence type="predicted"/>
<evidence type="ECO:0000313" key="1">
    <source>
        <dbReference type="EMBL" id="KAK7265447.1"/>
    </source>
</evidence>
<organism evidence="1 2">
    <name type="scientific">Clitoria ternatea</name>
    <name type="common">Butterfly pea</name>
    <dbReference type="NCBI Taxonomy" id="43366"/>
    <lineage>
        <taxon>Eukaryota</taxon>
        <taxon>Viridiplantae</taxon>
        <taxon>Streptophyta</taxon>
        <taxon>Embryophyta</taxon>
        <taxon>Tracheophyta</taxon>
        <taxon>Spermatophyta</taxon>
        <taxon>Magnoliopsida</taxon>
        <taxon>eudicotyledons</taxon>
        <taxon>Gunneridae</taxon>
        <taxon>Pentapetalae</taxon>
        <taxon>rosids</taxon>
        <taxon>fabids</taxon>
        <taxon>Fabales</taxon>
        <taxon>Fabaceae</taxon>
        <taxon>Papilionoideae</taxon>
        <taxon>50 kb inversion clade</taxon>
        <taxon>NPAAA clade</taxon>
        <taxon>indigoferoid/millettioid clade</taxon>
        <taxon>Phaseoleae</taxon>
        <taxon>Clitoria</taxon>
    </lineage>
</organism>
<reference evidence="1 2" key="1">
    <citation type="submission" date="2024-01" db="EMBL/GenBank/DDBJ databases">
        <title>The genomes of 5 underutilized Papilionoideae crops provide insights into root nodulation and disease resistance.</title>
        <authorList>
            <person name="Yuan L."/>
        </authorList>
    </citation>
    <scope>NUCLEOTIDE SEQUENCE [LARGE SCALE GENOMIC DNA]</scope>
    <source>
        <strain evidence="1">LY-2023</strain>
        <tissue evidence="1">Leaf</tissue>
    </source>
</reference>
<dbReference type="AlphaFoldDB" id="A0AAN9I4B7"/>
<keyword evidence="2" id="KW-1185">Reference proteome</keyword>
<evidence type="ECO:0000313" key="2">
    <source>
        <dbReference type="Proteomes" id="UP001359559"/>
    </source>
</evidence>
<dbReference type="EMBL" id="JAYKXN010000008">
    <property type="protein sequence ID" value="KAK7265447.1"/>
    <property type="molecule type" value="Genomic_DNA"/>
</dbReference>
<sequence length="108" mass="12886">MRMMSPTKQLYFPWFQWTGPASWALFPVWRLQNLWWNTCINVFCGFTWARRVSNVAAHTVARLAKLNLLGRRWWITPPMELRRILVEDKRNIPPHKPVIQDPRCQALG</sequence>
<comment type="caution">
    <text evidence="1">The sequence shown here is derived from an EMBL/GenBank/DDBJ whole genome shotgun (WGS) entry which is preliminary data.</text>
</comment>
<name>A0AAN9I4B7_CLITE</name>
<dbReference type="Proteomes" id="UP001359559">
    <property type="component" value="Unassembled WGS sequence"/>
</dbReference>
<accession>A0AAN9I4B7</accession>
<protein>
    <submittedName>
        <fullName evidence="1">Uncharacterized protein</fullName>
    </submittedName>
</protein>